<dbReference type="GO" id="GO:0006269">
    <property type="term" value="P:DNA replication, synthesis of primer"/>
    <property type="evidence" value="ECO:0007669"/>
    <property type="project" value="UniProtKB-UniRule"/>
</dbReference>
<dbReference type="Gene3D" id="1.10.860.10">
    <property type="entry name" value="DNAb Helicase, Chain A"/>
    <property type="match status" value="1"/>
</dbReference>
<dbReference type="GO" id="GO:0003677">
    <property type="term" value="F:DNA binding"/>
    <property type="evidence" value="ECO:0007669"/>
    <property type="project" value="UniProtKB-KW"/>
</dbReference>
<dbReference type="HAMAP" id="MF_00974">
    <property type="entry name" value="DNA_primase_DnaG"/>
    <property type="match status" value="1"/>
</dbReference>
<dbReference type="RefSeq" id="WP_020915626.1">
    <property type="nucleotide sequence ID" value="NC_021885.1"/>
</dbReference>
<dbReference type="Gene3D" id="3.90.580.10">
    <property type="entry name" value="Zinc finger, CHC2-type domain"/>
    <property type="match status" value="1"/>
</dbReference>
<dbReference type="GO" id="GO:0008270">
    <property type="term" value="F:zinc ion binding"/>
    <property type="evidence" value="ECO:0007669"/>
    <property type="project" value="UniProtKB-UniRule"/>
</dbReference>
<evidence type="ECO:0000256" key="13">
    <source>
        <dbReference type="PIRNR" id="PIRNR002811"/>
    </source>
</evidence>
<dbReference type="FunFam" id="3.40.1360.10:FF:000002">
    <property type="entry name" value="DNA primase"/>
    <property type="match status" value="1"/>
</dbReference>
<dbReference type="Gene3D" id="3.90.980.10">
    <property type="entry name" value="DNA primase, catalytic core, N-terminal domain"/>
    <property type="match status" value="1"/>
</dbReference>
<dbReference type="eggNOG" id="COG0358">
    <property type="taxonomic scope" value="Bacteria"/>
</dbReference>
<name>S5RM67_9PROT</name>
<evidence type="ECO:0000256" key="4">
    <source>
        <dbReference type="ARBA" id="ARBA00022695"/>
    </source>
</evidence>
<dbReference type="SUPFAM" id="SSF56731">
    <property type="entry name" value="DNA primase core"/>
    <property type="match status" value="1"/>
</dbReference>
<dbReference type="InterPro" id="IPR037068">
    <property type="entry name" value="DNA_primase_core_N_sf"/>
</dbReference>
<dbReference type="InterPro" id="IPR050219">
    <property type="entry name" value="DnaG_primase"/>
</dbReference>
<keyword evidence="1 12" id="KW-0240">DNA-directed RNA polymerase</keyword>
<dbReference type="GO" id="GO:0003899">
    <property type="term" value="F:DNA-directed RNA polymerase activity"/>
    <property type="evidence" value="ECO:0007669"/>
    <property type="project" value="UniProtKB-UniRule"/>
</dbReference>
<dbReference type="AlphaFoldDB" id="S5RM67"/>
<dbReference type="InterPro" id="IPR036977">
    <property type="entry name" value="DNA_primase_Znf_CHC2"/>
</dbReference>
<dbReference type="InterPro" id="IPR013264">
    <property type="entry name" value="DNAG_N"/>
</dbReference>
<dbReference type="PATRIC" id="fig|669502.6.peg.356"/>
<keyword evidence="11 12" id="KW-0804">Transcription</keyword>
<comment type="similarity">
    <text evidence="12 13">Belongs to the DnaG primase family.</text>
</comment>
<evidence type="ECO:0000256" key="3">
    <source>
        <dbReference type="ARBA" id="ARBA00022679"/>
    </source>
</evidence>
<dbReference type="SMART" id="SM00493">
    <property type="entry name" value="TOPRIM"/>
    <property type="match status" value="1"/>
</dbReference>
<dbReference type="HOGENOM" id="CLU_013501_3_3_4"/>
<keyword evidence="10 12" id="KW-0238">DNA-binding</keyword>
<dbReference type="NCBIfam" id="TIGR01391">
    <property type="entry name" value="dnaG"/>
    <property type="match status" value="1"/>
</dbReference>
<feature type="domain" description="Toprim" evidence="15">
    <location>
        <begin position="279"/>
        <end position="361"/>
    </location>
</feature>
<keyword evidence="8 12" id="KW-0862">Zinc</keyword>
<evidence type="ECO:0000313" key="16">
    <source>
        <dbReference type="EMBL" id="AGS07051.1"/>
    </source>
</evidence>
<dbReference type="CDD" id="cd03364">
    <property type="entry name" value="TOPRIM_DnaG_primases"/>
    <property type="match status" value="1"/>
</dbReference>
<comment type="catalytic activity">
    <reaction evidence="12">
        <text>ssDNA + n NTP = ssDNA/pppN(pN)n-1 hybrid + (n-1) diphosphate.</text>
        <dbReference type="EC" id="2.7.7.101"/>
    </reaction>
</comment>
<dbReference type="InterPro" id="IPR006171">
    <property type="entry name" value="TOPRIM_dom"/>
</dbReference>
<evidence type="ECO:0000256" key="7">
    <source>
        <dbReference type="ARBA" id="ARBA00022771"/>
    </source>
</evidence>
<dbReference type="PROSITE" id="PS50880">
    <property type="entry name" value="TOPRIM"/>
    <property type="match status" value="1"/>
</dbReference>
<dbReference type="Pfam" id="PF01807">
    <property type="entry name" value="Zn_ribbon_DnaG"/>
    <property type="match status" value="1"/>
</dbReference>
<keyword evidence="4 12" id="KW-0548">Nucleotidyltransferase</keyword>
<evidence type="ECO:0000256" key="9">
    <source>
        <dbReference type="ARBA" id="ARBA00022842"/>
    </source>
</evidence>
<keyword evidence="17" id="KW-1185">Reference proteome</keyword>
<reference evidence="16 17" key="1">
    <citation type="journal article" date="2013" name="Curr. Biol.">
        <title>Defensive bacteriome symbiont with a drastically reduced genome.</title>
        <authorList>
            <person name="Nakabachi A."/>
            <person name="Ueoka R."/>
            <person name="Oshima K."/>
            <person name="Teta R."/>
            <person name="Mangoni A."/>
            <person name="Gurgui M."/>
            <person name="Oldham N.J."/>
            <person name="van Echten-Deckert G."/>
            <person name="Okamura K."/>
            <person name="Yamamoto K."/>
            <person name="Inoue H."/>
            <person name="Ohkuma M."/>
            <person name="Hongoh Y."/>
            <person name="Miyagishima S.Y."/>
            <person name="Hattori M."/>
            <person name="Piel J."/>
            <person name="Fukatsu T."/>
        </authorList>
    </citation>
    <scope>NUCLEOTIDE SEQUENCE [LARGE SCALE GENOMIC DNA]</scope>
    <source>
        <strain evidence="16 17">DC</strain>
    </source>
</reference>
<dbReference type="SUPFAM" id="SSF57783">
    <property type="entry name" value="Zinc beta-ribbon"/>
    <property type="match status" value="1"/>
</dbReference>
<evidence type="ECO:0000256" key="2">
    <source>
        <dbReference type="ARBA" id="ARBA00022515"/>
    </source>
</evidence>
<gene>
    <name evidence="12 16" type="primary">dnaG</name>
    <name evidence="16" type="ORF">SSDC_01835</name>
</gene>
<keyword evidence="5 12" id="KW-0235">DNA replication</keyword>
<dbReference type="PANTHER" id="PTHR30313:SF2">
    <property type="entry name" value="DNA PRIMASE"/>
    <property type="match status" value="1"/>
</dbReference>
<evidence type="ECO:0000256" key="1">
    <source>
        <dbReference type="ARBA" id="ARBA00022478"/>
    </source>
</evidence>
<keyword evidence="2 12" id="KW-0639">Primosome</keyword>
<evidence type="ECO:0000256" key="12">
    <source>
        <dbReference type="HAMAP-Rule" id="MF_00974"/>
    </source>
</evidence>
<comment type="cofactor">
    <cofactor evidence="12 13 14">
        <name>Zn(2+)</name>
        <dbReference type="ChEBI" id="CHEBI:29105"/>
    </cofactor>
    <text evidence="12 13 14">Binds 1 zinc ion per monomer.</text>
</comment>
<dbReference type="STRING" id="669502.SSDC_01835"/>
<evidence type="ECO:0000256" key="8">
    <source>
        <dbReference type="ARBA" id="ARBA00022833"/>
    </source>
</evidence>
<organism evidence="16 17">
    <name type="scientific">Candidatus Profftella armatura</name>
    <dbReference type="NCBI Taxonomy" id="669502"/>
    <lineage>
        <taxon>Bacteria</taxon>
        <taxon>Pseudomonadati</taxon>
        <taxon>Pseudomonadota</taxon>
        <taxon>Betaproteobacteria</taxon>
        <taxon>Candidatus Profftella</taxon>
    </lineage>
</organism>
<dbReference type="Gene3D" id="3.40.1360.10">
    <property type="match status" value="1"/>
</dbReference>
<dbReference type="InterPro" id="IPR034151">
    <property type="entry name" value="TOPRIM_DnaG_bac"/>
</dbReference>
<evidence type="ECO:0000256" key="11">
    <source>
        <dbReference type="ARBA" id="ARBA00023163"/>
    </source>
</evidence>
<comment type="subunit">
    <text evidence="12">Monomer. Interacts with DnaB.</text>
</comment>
<feature type="zinc finger region" description="CHC2-type" evidence="12 14">
    <location>
        <begin position="37"/>
        <end position="61"/>
    </location>
</feature>
<evidence type="ECO:0000256" key="5">
    <source>
        <dbReference type="ARBA" id="ARBA00022705"/>
    </source>
</evidence>
<evidence type="ECO:0000259" key="15">
    <source>
        <dbReference type="PROSITE" id="PS50880"/>
    </source>
</evidence>
<dbReference type="InterPro" id="IPR006295">
    <property type="entry name" value="DNA_primase_DnaG"/>
</dbReference>
<dbReference type="EMBL" id="CP003468">
    <property type="protein sequence ID" value="AGS07051.1"/>
    <property type="molecule type" value="Genomic_DNA"/>
</dbReference>
<evidence type="ECO:0000256" key="14">
    <source>
        <dbReference type="PIRSR" id="PIRSR002811-1"/>
    </source>
</evidence>
<dbReference type="SMART" id="SM00400">
    <property type="entry name" value="ZnF_CHCC"/>
    <property type="match status" value="1"/>
</dbReference>
<evidence type="ECO:0000313" key="17">
    <source>
        <dbReference type="Proteomes" id="UP000015216"/>
    </source>
</evidence>
<dbReference type="Proteomes" id="UP000015216">
    <property type="component" value="Chromosome"/>
</dbReference>
<keyword evidence="6 12" id="KW-0479">Metal-binding</keyword>
<dbReference type="InterPro" id="IPR016136">
    <property type="entry name" value="DNA_helicase_N/primase_C"/>
</dbReference>
<dbReference type="PANTHER" id="PTHR30313">
    <property type="entry name" value="DNA PRIMASE"/>
    <property type="match status" value="1"/>
</dbReference>
<proteinExistence type="inferred from homology"/>
<keyword evidence="7 12" id="KW-0863">Zinc-finger</keyword>
<dbReference type="Pfam" id="PF08275">
    <property type="entry name" value="DNAG_N"/>
    <property type="match status" value="1"/>
</dbReference>
<dbReference type="GeneID" id="301553235"/>
<dbReference type="KEGG" id="ssdc:SSDC_01835"/>
<dbReference type="PIRSF" id="PIRSF002811">
    <property type="entry name" value="DnaG"/>
    <property type="match status" value="1"/>
</dbReference>
<comment type="function">
    <text evidence="12 13">RNA polymerase that catalyzes the synthesis of short RNA molecules used as primers for DNA polymerase during DNA replication.</text>
</comment>
<evidence type="ECO:0000256" key="6">
    <source>
        <dbReference type="ARBA" id="ARBA00022723"/>
    </source>
</evidence>
<dbReference type="GO" id="GO:0005737">
    <property type="term" value="C:cytoplasm"/>
    <property type="evidence" value="ECO:0007669"/>
    <property type="project" value="TreeGrafter"/>
</dbReference>
<dbReference type="EC" id="2.7.7.101" evidence="12"/>
<dbReference type="GO" id="GO:1990077">
    <property type="term" value="C:primosome complex"/>
    <property type="evidence" value="ECO:0007669"/>
    <property type="project" value="UniProtKB-KW"/>
</dbReference>
<dbReference type="FunFam" id="3.90.580.10:FF:000001">
    <property type="entry name" value="DNA primase"/>
    <property type="match status" value="1"/>
</dbReference>
<protein>
    <recommendedName>
        <fullName evidence="12 13">DNA primase</fullName>
        <ecNumber evidence="12">2.7.7.101</ecNumber>
    </recommendedName>
</protein>
<dbReference type="InterPro" id="IPR030846">
    <property type="entry name" value="DnaG_bac"/>
</dbReference>
<keyword evidence="9" id="KW-0460">Magnesium</keyword>
<sequence>MFSQLFINNLINRIDIVHIISDYISLKKSGSNFVGLCPFHDEKTPSFTVYPIKKFYYCFGCGIYGDAIQFLINYLGFHFIESVNYLKKNISIYEKDEKNYYFNKKILPEKSSKYFNINSTNVDLSLLKKIMICASDFYKIQLKNSKEAINFLKKRGLNEEIILRFNLGYAPNEWNALNKVFLDYNNINTLASSGLVVDKIINKVNQSPVIEKYKRYDRFRGRIMFPIKNTDGQIIGFGGRLIKDSNEAKYINSPETPLFHKSNELYGLFEAKNAIEKSGYVLITEGYMDVIGLSQFGFLQTVAILGTACTSTHIKKILFYTNSIIFSFDGDQAGRRAARRALEVCLLYATDDKIIKFLFLPDKYDPDSYIRKFGYKIFSKKVLEAMSLLQFFLEEIILNYNLKTIKDIEKSKYNIEYLFKIIPLSSSLRFKIISSLSKIIKVSFNEINNLFKINTSSIKHKTIEKKNIQPICIEYQIMKLLISYPSLINEINSEDMIIFSKCSQNYVKMFFQLIDTIHIFKNDIDHSKFIKYLKKINKNFESIIVKIQDNFEYSIEIAKKTLLDAIYKIKIQILNNKLNDLIKKGSLNDQEKKIYRKITLHKKKLESKKLNKIN</sequence>
<evidence type="ECO:0000256" key="10">
    <source>
        <dbReference type="ARBA" id="ARBA00023125"/>
    </source>
</evidence>
<keyword evidence="3 12" id="KW-0808">Transferase</keyword>
<accession>S5RM67</accession>
<comment type="domain">
    <text evidence="12">Contains an N-terminal zinc-binding domain, a central core domain that contains the primase activity, and a C-terminal DnaB-binding domain.</text>
</comment>
<dbReference type="GO" id="GO:0000428">
    <property type="term" value="C:DNA-directed RNA polymerase complex"/>
    <property type="evidence" value="ECO:0007669"/>
    <property type="project" value="UniProtKB-KW"/>
</dbReference>
<dbReference type="Pfam" id="PF13155">
    <property type="entry name" value="Toprim_2"/>
    <property type="match status" value="1"/>
</dbReference>
<dbReference type="OrthoDB" id="9803773at2"/>
<dbReference type="InterPro" id="IPR002694">
    <property type="entry name" value="Znf_CHC2"/>
</dbReference>